<dbReference type="RefSeq" id="WP_189060164.1">
    <property type="nucleotide sequence ID" value="NZ_BMMK01000022.1"/>
</dbReference>
<feature type="compositionally biased region" description="Polar residues" evidence="1">
    <location>
        <begin position="1"/>
        <end position="10"/>
    </location>
</feature>
<name>A0A8J3CGW4_9PSEU</name>
<evidence type="ECO:0000313" key="2">
    <source>
        <dbReference type="EMBL" id="GGM67427.1"/>
    </source>
</evidence>
<reference evidence="2" key="2">
    <citation type="submission" date="2020-09" db="EMBL/GenBank/DDBJ databases">
        <authorList>
            <person name="Sun Q."/>
            <person name="Zhou Y."/>
        </authorList>
    </citation>
    <scope>NUCLEOTIDE SEQUENCE</scope>
    <source>
        <strain evidence="2">CGMCC 4.5737</strain>
    </source>
</reference>
<feature type="region of interest" description="Disordered" evidence="1">
    <location>
        <begin position="1"/>
        <end position="24"/>
    </location>
</feature>
<organism evidence="2 3">
    <name type="scientific">Longimycelium tulufanense</name>
    <dbReference type="NCBI Taxonomy" id="907463"/>
    <lineage>
        <taxon>Bacteria</taxon>
        <taxon>Bacillati</taxon>
        <taxon>Actinomycetota</taxon>
        <taxon>Actinomycetes</taxon>
        <taxon>Pseudonocardiales</taxon>
        <taxon>Pseudonocardiaceae</taxon>
        <taxon>Longimycelium</taxon>
    </lineage>
</organism>
<gene>
    <name evidence="2" type="ORF">GCM10012275_42520</name>
</gene>
<keyword evidence="3" id="KW-1185">Reference proteome</keyword>
<sequence>MLGEVLTTSADWRRSAAPGGDRQRADQVEQLFAGGCQELINRTYAQPPAAAAPSPARRSQQLSADLHTAGPLTSSGEDTHRACGAGRGPPQRGKVHTPQGVCGTMPDHGWQEEGHCRPDPPVTAAGLDGAATPPTLGRHPTGGGRPVAIPCTPGEYRSVANTKALLRRVGAKV</sequence>
<comment type="caution">
    <text evidence="2">The sequence shown here is derived from an EMBL/GenBank/DDBJ whole genome shotgun (WGS) entry which is preliminary data.</text>
</comment>
<protein>
    <submittedName>
        <fullName evidence="2">Uncharacterized protein</fullName>
    </submittedName>
</protein>
<dbReference type="Proteomes" id="UP000637578">
    <property type="component" value="Unassembled WGS sequence"/>
</dbReference>
<dbReference type="EMBL" id="BMMK01000022">
    <property type="protein sequence ID" value="GGM67427.1"/>
    <property type="molecule type" value="Genomic_DNA"/>
</dbReference>
<feature type="region of interest" description="Disordered" evidence="1">
    <location>
        <begin position="44"/>
        <end position="101"/>
    </location>
</feature>
<accession>A0A8J3CGW4</accession>
<reference evidence="2" key="1">
    <citation type="journal article" date="2014" name="Int. J. Syst. Evol. Microbiol.">
        <title>Complete genome sequence of Corynebacterium casei LMG S-19264T (=DSM 44701T), isolated from a smear-ripened cheese.</title>
        <authorList>
            <consortium name="US DOE Joint Genome Institute (JGI-PGF)"/>
            <person name="Walter F."/>
            <person name="Albersmeier A."/>
            <person name="Kalinowski J."/>
            <person name="Ruckert C."/>
        </authorList>
    </citation>
    <scope>NUCLEOTIDE SEQUENCE</scope>
    <source>
        <strain evidence="2">CGMCC 4.5737</strain>
    </source>
</reference>
<dbReference type="AlphaFoldDB" id="A0A8J3CGW4"/>
<evidence type="ECO:0000256" key="1">
    <source>
        <dbReference type="SAM" id="MobiDB-lite"/>
    </source>
</evidence>
<feature type="compositionally biased region" description="Low complexity" evidence="1">
    <location>
        <begin position="45"/>
        <end position="61"/>
    </location>
</feature>
<evidence type="ECO:0000313" key="3">
    <source>
        <dbReference type="Proteomes" id="UP000637578"/>
    </source>
</evidence>
<proteinExistence type="predicted"/>